<evidence type="ECO:0000313" key="9">
    <source>
        <dbReference type="EMBL" id="CAH0748605.1"/>
    </source>
</evidence>
<comment type="caution">
    <text evidence="9">The sequence shown here is derived from an EMBL/GenBank/DDBJ whole genome shotgun (WGS) entry which is preliminary data.</text>
</comment>
<dbReference type="Pfam" id="PF00271">
    <property type="entry name" value="Helicase_C"/>
    <property type="match status" value="1"/>
</dbReference>
<sequence>MRGSAYFSPDEVLQDIQDACTLIGRDPVESFEAVATLVRELSKKLYSFPDVDDDRIKMIPTIKNLVGALQAGKRKMCLTRESCSSSSSKRSRFESGSSSPALHCPVDSPVPFASSTPDTASSDYTTAWTNRLSAQWTSNPASTTPPSSVIGVPSLSDILEAGPSHSAEDTITEQRVAAIQESENSSQKPVTFKPPTTGPTKPMAESTNYIGFARIVNKDIASLTKVQLEGITSILDGKDTVLRMPTGSGKTITYIIPPLIVPPKVVIVLVPLIALLEDLFMRLHSKIHIIDLRSTKLTWSSISDYNSMILKGTTIFFLSTHETFLGQRKLHAFLEKAPPKGIMIVHDEAHTVPSWGVEFRPSLLSVRNVINKFGVVQHVFVSATLTSQDIEFLKGIYGIGDVRVISDLSLRKEISYKVIDITDVSETYKSLDGVEKNPMPLLTYLNYAEYPNQQFIIFAENIERIKRIRAACIEINVEPAIFYGSLTDARKTTEITNWLTGSRQILLATSAVSLGVSNPRCSVTVHLGASSSVNNFIQESGRAGRMGQESTCLVILDPSFTYRRMCQSIEYRQSLDLNLHHNIKPGTISKGNNQVLAWYVVTQRHTCIQQILIKSIDPSATPDKCGKCSNCTRPVKYEHLNLELPLRNFLLHVREVEDRRGACLLAVAKFFTYVESAFEKENRSLSELTEKGIFGFYDVKAVLHDLCDLIIRGITRLEFDLHPQEKTLIGCRLAMNPYGKFFTISSALPIYVSSPNSLLTAMEYVQKKGRKSADKTNGNSRSFHLYSSSEYYYNSLRPKTCGFKRKFPSMYEIITDDRNVKIYLDVEWPIAEGEDPEPKFRELRDAFENYVNTNIEPTIAKEYFWSVTKYVNKASYHLVVNGVMFKTKLEARGVAEDFRSSLTPEQVRKFTVNGKFIIDFNVYTKTQQFRMLYSTKLFPNKEVHPLRMRPLQRLLLITLLNLMKVIKKYRFAIYSSAINPEIEADPEKTPQKSPNANASTSKAAVNNPAKSNEGSAINPEIEADPEKTPQKSPNANASTSKAAVNKSLESDEGNAPSPKSTPEWRIANDAGIDLDLLQEFYEKTHKDFPEMILLTKQISEKRVRAKYHPNHWPPTKGWEVFTLKEPAQVSPVDVLEACHSYVRGVFQRMPLTSES</sequence>
<dbReference type="GO" id="GO:0005694">
    <property type="term" value="C:chromosome"/>
    <property type="evidence" value="ECO:0007669"/>
    <property type="project" value="TreeGrafter"/>
</dbReference>
<dbReference type="PROSITE" id="PS51194">
    <property type="entry name" value="HELICASE_CTER"/>
    <property type="match status" value="1"/>
</dbReference>
<evidence type="ECO:0000256" key="3">
    <source>
        <dbReference type="ARBA" id="ARBA00022840"/>
    </source>
</evidence>
<feature type="compositionally biased region" description="Low complexity" evidence="6">
    <location>
        <begin position="86"/>
        <end position="99"/>
    </location>
</feature>
<protein>
    <recommendedName>
        <fullName evidence="5">DNA 3'-5' helicase</fullName>
        <ecNumber evidence="5">5.6.2.4</ecNumber>
    </recommendedName>
</protein>
<dbReference type="InterPro" id="IPR014001">
    <property type="entry name" value="Helicase_ATP-bd"/>
</dbReference>
<dbReference type="PANTHER" id="PTHR13710:SF154">
    <property type="entry name" value="RECQ HELICASE, PUTATIVE (AFU_ORTHOLOGUE AFUA_6G14720)-RELATED"/>
    <property type="match status" value="1"/>
</dbReference>
<dbReference type="GO" id="GO:0043138">
    <property type="term" value="F:3'-5' DNA helicase activity"/>
    <property type="evidence" value="ECO:0007669"/>
    <property type="project" value="UniProtKB-EC"/>
</dbReference>
<feature type="region of interest" description="Disordered" evidence="6">
    <location>
        <begin position="984"/>
        <end position="1066"/>
    </location>
</feature>
<dbReference type="EMBL" id="CAKKNF020000065">
    <property type="protein sequence ID" value="CAH0748605.1"/>
    <property type="molecule type" value="Genomic_DNA"/>
</dbReference>
<dbReference type="GO" id="GO:0000724">
    <property type="term" value="P:double-strand break repair via homologous recombination"/>
    <property type="evidence" value="ECO:0007669"/>
    <property type="project" value="TreeGrafter"/>
</dbReference>
<dbReference type="SMART" id="SM00490">
    <property type="entry name" value="HELICc"/>
    <property type="match status" value="1"/>
</dbReference>
<accession>A0AAI8UVD5</accession>
<organism evidence="9 10">
    <name type="scientific">Bemisia tabaci</name>
    <name type="common">Sweetpotato whitefly</name>
    <name type="synonym">Aleurodes tabaci</name>
    <dbReference type="NCBI Taxonomy" id="7038"/>
    <lineage>
        <taxon>Eukaryota</taxon>
        <taxon>Metazoa</taxon>
        <taxon>Ecdysozoa</taxon>
        <taxon>Arthropoda</taxon>
        <taxon>Hexapoda</taxon>
        <taxon>Insecta</taxon>
        <taxon>Pterygota</taxon>
        <taxon>Neoptera</taxon>
        <taxon>Paraneoptera</taxon>
        <taxon>Hemiptera</taxon>
        <taxon>Sternorrhyncha</taxon>
        <taxon>Aleyrodoidea</taxon>
        <taxon>Aleyrodidae</taxon>
        <taxon>Aleyrodinae</taxon>
        <taxon>Bemisia</taxon>
    </lineage>
</organism>
<feature type="region of interest" description="Disordered" evidence="6">
    <location>
        <begin position="86"/>
        <end position="121"/>
    </location>
</feature>
<evidence type="ECO:0000256" key="4">
    <source>
        <dbReference type="ARBA" id="ARBA00034617"/>
    </source>
</evidence>
<dbReference type="PROSITE" id="PS51192">
    <property type="entry name" value="HELICASE_ATP_BIND_1"/>
    <property type="match status" value="1"/>
</dbReference>
<evidence type="ECO:0000256" key="6">
    <source>
        <dbReference type="SAM" id="MobiDB-lite"/>
    </source>
</evidence>
<name>A0AAI8UVD5_BEMTA</name>
<feature type="compositionally biased region" description="Low complexity" evidence="6">
    <location>
        <begin position="188"/>
        <end position="202"/>
    </location>
</feature>
<evidence type="ECO:0000256" key="5">
    <source>
        <dbReference type="ARBA" id="ARBA00034808"/>
    </source>
</evidence>
<dbReference type="GO" id="GO:0003676">
    <property type="term" value="F:nucleic acid binding"/>
    <property type="evidence" value="ECO:0007669"/>
    <property type="project" value="InterPro"/>
</dbReference>
<dbReference type="PANTHER" id="PTHR13710">
    <property type="entry name" value="DNA HELICASE RECQ FAMILY MEMBER"/>
    <property type="match status" value="1"/>
</dbReference>
<dbReference type="EC" id="5.6.2.4" evidence="5"/>
<dbReference type="Gene3D" id="3.40.50.300">
    <property type="entry name" value="P-loop containing nucleotide triphosphate hydrolases"/>
    <property type="match status" value="2"/>
</dbReference>
<evidence type="ECO:0000256" key="2">
    <source>
        <dbReference type="ARBA" id="ARBA00022741"/>
    </source>
</evidence>
<feature type="compositionally biased region" description="Polar residues" evidence="6">
    <location>
        <begin position="991"/>
        <end position="1015"/>
    </location>
</feature>
<dbReference type="GO" id="GO:0005737">
    <property type="term" value="C:cytoplasm"/>
    <property type="evidence" value="ECO:0007669"/>
    <property type="project" value="TreeGrafter"/>
</dbReference>
<dbReference type="GO" id="GO:0005524">
    <property type="term" value="F:ATP binding"/>
    <property type="evidence" value="ECO:0007669"/>
    <property type="project" value="UniProtKB-KW"/>
</dbReference>
<dbReference type="InterPro" id="IPR027417">
    <property type="entry name" value="P-loop_NTPase"/>
</dbReference>
<gene>
    <name evidence="9" type="ORF">BEMITA_LOCUS197</name>
</gene>
<evidence type="ECO:0000313" key="10">
    <source>
        <dbReference type="Proteomes" id="UP001152759"/>
    </source>
</evidence>
<feature type="domain" description="Helicase C-terminal" evidence="8">
    <location>
        <begin position="440"/>
        <end position="591"/>
    </location>
</feature>
<comment type="catalytic activity">
    <reaction evidence="4">
        <text>Couples ATP hydrolysis with the unwinding of duplex DNA by translocating in the 3'-5' direction.</text>
        <dbReference type="EC" id="5.6.2.4"/>
    </reaction>
</comment>
<evidence type="ECO:0000259" key="7">
    <source>
        <dbReference type="PROSITE" id="PS51192"/>
    </source>
</evidence>
<feature type="domain" description="Helicase ATP-binding" evidence="7">
    <location>
        <begin position="231"/>
        <end position="403"/>
    </location>
</feature>
<reference evidence="9" key="1">
    <citation type="submission" date="2021-12" db="EMBL/GenBank/DDBJ databases">
        <authorList>
            <person name="King R."/>
        </authorList>
    </citation>
    <scope>NUCLEOTIDE SEQUENCE</scope>
</reference>
<evidence type="ECO:0000259" key="8">
    <source>
        <dbReference type="PROSITE" id="PS51194"/>
    </source>
</evidence>
<keyword evidence="10" id="KW-1185">Reference proteome</keyword>
<dbReference type="InterPro" id="IPR001650">
    <property type="entry name" value="Helicase_C-like"/>
</dbReference>
<dbReference type="GO" id="GO:0009378">
    <property type="term" value="F:four-way junction helicase activity"/>
    <property type="evidence" value="ECO:0007669"/>
    <property type="project" value="TreeGrafter"/>
</dbReference>
<dbReference type="Proteomes" id="UP001152759">
    <property type="component" value="Unassembled WGS sequence"/>
</dbReference>
<dbReference type="Pfam" id="PF00270">
    <property type="entry name" value="DEAD"/>
    <property type="match status" value="1"/>
</dbReference>
<evidence type="ECO:0000256" key="1">
    <source>
        <dbReference type="ARBA" id="ARBA00005446"/>
    </source>
</evidence>
<dbReference type="SMART" id="SM00487">
    <property type="entry name" value="DEXDc"/>
    <property type="match status" value="1"/>
</dbReference>
<comment type="similarity">
    <text evidence="1">Belongs to the helicase family. RecQ subfamily.</text>
</comment>
<proteinExistence type="inferred from homology"/>
<dbReference type="SUPFAM" id="SSF52540">
    <property type="entry name" value="P-loop containing nucleoside triphosphate hydrolases"/>
    <property type="match status" value="1"/>
</dbReference>
<feature type="region of interest" description="Disordered" evidence="6">
    <location>
        <begin position="179"/>
        <end position="204"/>
    </location>
</feature>
<dbReference type="InterPro" id="IPR011545">
    <property type="entry name" value="DEAD/DEAH_box_helicase_dom"/>
</dbReference>
<keyword evidence="2" id="KW-0547">Nucleotide-binding</keyword>
<dbReference type="AlphaFoldDB" id="A0AAI8UVD5"/>
<feature type="compositionally biased region" description="Polar residues" evidence="6">
    <location>
        <begin position="1030"/>
        <end position="1042"/>
    </location>
</feature>
<keyword evidence="3" id="KW-0067">ATP-binding</keyword>